<protein>
    <recommendedName>
        <fullName evidence="3">ANR family transcriptional regulator</fullName>
    </recommendedName>
</protein>
<evidence type="ECO:0000313" key="1">
    <source>
        <dbReference type="EMBL" id="CAH1594555.1"/>
    </source>
</evidence>
<dbReference type="AlphaFoldDB" id="A0AAU9QMQ0"/>
<reference evidence="1" key="1">
    <citation type="submission" date="2022-01" db="EMBL/GenBank/DDBJ databases">
        <authorList>
            <person name="Lagorce A."/>
        </authorList>
    </citation>
    <scope>NUCLEOTIDE SEQUENCE</scope>
    <source>
        <strain evidence="1">Th15_F1_A12</strain>
    </source>
</reference>
<dbReference type="RefSeq" id="WP_146075596.1">
    <property type="nucleotide sequence ID" value="NZ_CAJFAE010000009.1"/>
</dbReference>
<dbReference type="Proteomes" id="UP001295462">
    <property type="component" value="Unassembled WGS sequence"/>
</dbReference>
<organism evidence="1 2">
    <name type="scientific">Vibrio jasicida</name>
    <dbReference type="NCBI Taxonomy" id="766224"/>
    <lineage>
        <taxon>Bacteria</taxon>
        <taxon>Pseudomonadati</taxon>
        <taxon>Pseudomonadota</taxon>
        <taxon>Gammaproteobacteria</taxon>
        <taxon>Vibrionales</taxon>
        <taxon>Vibrionaceae</taxon>
        <taxon>Vibrio</taxon>
    </lineage>
</organism>
<name>A0AAU9QMQ0_9VIBR</name>
<comment type="caution">
    <text evidence="1">The sequence shown here is derived from an EMBL/GenBank/DDBJ whole genome shotgun (WGS) entry which is preliminary data.</text>
</comment>
<accession>A0AAU9QMQ0</accession>
<proteinExistence type="predicted"/>
<dbReference type="InterPro" id="IPR047666">
    <property type="entry name" value="ANR_neg_reg"/>
</dbReference>
<gene>
    <name evidence="1" type="ORF">THF1A12_290017</name>
</gene>
<evidence type="ECO:0000313" key="2">
    <source>
        <dbReference type="Proteomes" id="UP001295462"/>
    </source>
</evidence>
<evidence type="ECO:0008006" key="3">
    <source>
        <dbReference type="Google" id="ProtNLM"/>
    </source>
</evidence>
<dbReference type="NCBIfam" id="NF033650">
    <property type="entry name" value="ANR_neg_reg"/>
    <property type="match status" value="1"/>
</dbReference>
<sequence length="91" mass="10694">MANRMYLELAKQACQSEREYEWGLACELWSEAATKAPEGSTNKYWALLRSDFCRCRGREHGMCFLTETAYQREETREAVRGLNRLNYMKGK</sequence>
<dbReference type="EMBL" id="CAKMUD010000082">
    <property type="protein sequence ID" value="CAH1594555.1"/>
    <property type="molecule type" value="Genomic_DNA"/>
</dbReference>